<sequence>MNENKWRVPMADTYNVVNQKTRVTSWGRPVTGAYFIKLLETVIE</sequence>
<accession>A0A4S2DHT6</accession>
<protein>
    <submittedName>
        <fullName evidence="1">Uncharacterized protein</fullName>
    </submittedName>
</protein>
<dbReference type="AlphaFoldDB" id="A0A4S2DHT6"/>
<gene>
    <name evidence="1" type="ORF">E5353_02650</name>
</gene>
<proteinExistence type="predicted"/>
<dbReference type="Proteomes" id="UP000309566">
    <property type="component" value="Unassembled WGS sequence"/>
</dbReference>
<name>A0A4S2DHT6_9BACE</name>
<comment type="caution">
    <text evidence="1">The sequence shown here is derived from an EMBL/GenBank/DDBJ whole genome shotgun (WGS) entry which is preliminary data.</text>
</comment>
<evidence type="ECO:0000313" key="1">
    <source>
        <dbReference type="EMBL" id="TGY40384.1"/>
    </source>
</evidence>
<organism evidence="1 2">
    <name type="scientific">Bacteroides caecimuris</name>
    <dbReference type="NCBI Taxonomy" id="1796613"/>
    <lineage>
        <taxon>Bacteria</taxon>
        <taxon>Pseudomonadati</taxon>
        <taxon>Bacteroidota</taxon>
        <taxon>Bacteroidia</taxon>
        <taxon>Bacteroidales</taxon>
        <taxon>Bacteroidaceae</taxon>
        <taxon>Bacteroides</taxon>
    </lineage>
</organism>
<dbReference type="EMBL" id="SRYX01000006">
    <property type="protein sequence ID" value="TGY40384.1"/>
    <property type="molecule type" value="Genomic_DNA"/>
</dbReference>
<reference evidence="1 2" key="1">
    <citation type="submission" date="2019-04" db="EMBL/GenBank/DDBJ databases">
        <title>Microbes associate with the intestines of laboratory mice.</title>
        <authorList>
            <person name="Navarre W."/>
            <person name="Wong E."/>
            <person name="Huang K."/>
            <person name="Tropini C."/>
            <person name="Ng K."/>
            <person name="Yu B."/>
        </authorList>
    </citation>
    <scope>NUCLEOTIDE SEQUENCE [LARGE SCALE GENOMIC DNA]</scope>
    <source>
        <strain evidence="1 2">NM63_1-25</strain>
    </source>
</reference>
<evidence type="ECO:0000313" key="2">
    <source>
        <dbReference type="Proteomes" id="UP000309566"/>
    </source>
</evidence>